<accession>A0AAD6SBI2</accession>
<feature type="region of interest" description="Disordered" evidence="1">
    <location>
        <begin position="147"/>
        <end position="217"/>
    </location>
</feature>
<feature type="compositionally biased region" description="Basic and acidic residues" evidence="1">
    <location>
        <begin position="188"/>
        <end position="212"/>
    </location>
</feature>
<feature type="compositionally biased region" description="Gly residues" evidence="1">
    <location>
        <begin position="824"/>
        <end position="842"/>
    </location>
</feature>
<feature type="compositionally biased region" description="Low complexity" evidence="1">
    <location>
        <begin position="612"/>
        <end position="629"/>
    </location>
</feature>
<organism evidence="2 3">
    <name type="scientific">Mycena alexandri</name>
    <dbReference type="NCBI Taxonomy" id="1745969"/>
    <lineage>
        <taxon>Eukaryota</taxon>
        <taxon>Fungi</taxon>
        <taxon>Dikarya</taxon>
        <taxon>Basidiomycota</taxon>
        <taxon>Agaricomycotina</taxon>
        <taxon>Agaricomycetes</taxon>
        <taxon>Agaricomycetidae</taxon>
        <taxon>Agaricales</taxon>
        <taxon>Marasmiineae</taxon>
        <taxon>Mycenaceae</taxon>
        <taxon>Mycena</taxon>
    </lineage>
</organism>
<comment type="caution">
    <text evidence="2">The sequence shown here is derived from an EMBL/GenBank/DDBJ whole genome shotgun (WGS) entry which is preliminary data.</text>
</comment>
<feature type="compositionally biased region" description="Pro residues" evidence="1">
    <location>
        <begin position="763"/>
        <end position="776"/>
    </location>
</feature>
<feature type="compositionally biased region" description="Low complexity" evidence="1">
    <location>
        <begin position="147"/>
        <end position="182"/>
    </location>
</feature>
<proteinExistence type="predicted"/>
<dbReference type="AlphaFoldDB" id="A0AAD6SBI2"/>
<feature type="compositionally biased region" description="Basic and acidic residues" evidence="1">
    <location>
        <begin position="881"/>
        <end position="893"/>
    </location>
</feature>
<feature type="compositionally biased region" description="Low complexity" evidence="1">
    <location>
        <begin position="442"/>
        <end position="456"/>
    </location>
</feature>
<feature type="compositionally biased region" description="Low complexity" evidence="1">
    <location>
        <begin position="641"/>
        <end position="695"/>
    </location>
</feature>
<name>A0AAD6SBI2_9AGAR</name>
<feature type="region of interest" description="Disordered" evidence="1">
    <location>
        <begin position="609"/>
        <end position="845"/>
    </location>
</feature>
<feature type="region of interest" description="Disordered" evidence="1">
    <location>
        <begin position="876"/>
        <end position="919"/>
    </location>
</feature>
<feature type="compositionally biased region" description="Basic residues" evidence="1">
    <location>
        <begin position="391"/>
        <end position="404"/>
    </location>
</feature>
<gene>
    <name evidence="2" type="ORF">C8F04DRAFT_1270207</name>
</gene>
<evidence type="ECO:0000313" key="2">
    <source>
        <dbReference type="EMBL" id="KAJ7024509.1"/>
    </source>
</evidence>
<reference evidence="2" key="1">
    <citation type="submission" date="2023-03" db="EMBL/GenBank/DDBJ databases">
        <title>Massive genome expansion in bonnet fungi (Mycena s.s.) driven by repeated elements and novel gene families across ecological guilds.</title>
        <authorList>
            <consortium name="Lawrence Berkeley National Laboratory"/>
            <person name="Harder C.B."/>
            <person name="Miyauchi S."/>
            <person name="Viragh M."/>
            <person name="Kuo A."/>
            <person name="Thoen E."/>
            <person name="Andreopoulos B."/>
            <person name="Lu D."/>
            <person name="Skrede I."/>
            <person name="Drula E."/>
            <person name="Henrissat B."/>
            <person name="Morin E."/>
            <person name="Kohler A."/>
            <person name="Barry K."/>
            <person name="LaButti K."/>
            <person name="Morin E."/>
            <person name="Salamov A."/>
            <person name="Lipzen A."/>
            <person name="Mereny Z."/>
            <person name="Hegedus B."/>
            <person name="Baldrian P."/>
            <person name="Stursova M."/>
            <person name="Weitz H."/>
            <person name="Taylor A."/>
            <person name="Grigoriev I.V."/>
            <person name="Nagy L.G."/>
            <person name="Martin F."/>
            <person name="Kauserud H."/>
        </authorList>
    </citation>
    <scope>NUCLEOTIDE SEQUENCE</scope>
    <source>
        <strain evidence="2">CBHHK200</strain>
    </source>
</reference>
<dbReference type="Proteomes" id="UP001218188">
    <property type="component" value="Unassembled WGS sequence"/>
</dbReference>
<feature type="region of interest" description="Disordered" evidence="1">
    <location>
        <begin position="355"/>
        <end position="404"/>
    </location>
</feature>
<feature type="region of interest" description="Disordered" evidence="1">
    <location>
        <begin position="436"/>
        <end position="536"/>
    </location>
</feature>
<sequence>MRGAKTKFAPDQVKWLEDRWAEFQRTQRKGKLGKFWDDMELQWFEEWPEEEELGITIPAVDDGSAEVQAGMSVEDAKILGDATKKRKALRSWFNNRSQKVKKTQDGVDPSKHGALAIGLFKNLRKRTRRAQENEIWQKRNKAKIDKAIAAAKAEMTNANANTNSSSSSDSSTSSSDNSNSSESDSDDSDSHVAAKSLEAGRFKKTQPKEKLTRVGRSAAMAVRRRVVRELFEKETTEEKESVAKLYREQKASTGDESFDRPAEERTPVELQAAIDELPAIIGEFHAAIFRLTGWMGVTVLGGPTPEEGGAITQTTYSSGQSPAGLTLPASLPDWPRVLQGTGQWLKRLACNARETRKQRALPKPSKDAPSHSPVEPSPPVPIEEATLPPKKTAKASKPAKPKKISKKMAAATAKASAADFAAICGLDAQFSGPEVGADFDDTPVPSVDTPVSSVDPRAPSADLTLPTNPLPNQPFPVDGDGPGVAPNLDYDDVGDGHALPPFFANEEDGGSSSGLAPVLDDGGDWLDPALRPRGDPEDTLTLEELLERLGAPLGGTGLSQHARGASDSPYVSPLVKAFGAVGVQDTNPDASSYRQLEESVASFAMASFGAQPTSAPSPSRSSPSTTSSTVLQPASFAFINTTPTRPAAPSPSQSPSSTARKPTSFASSNNTTATRPSTPSPLTTLSSTKLTQARPAPRPLHRPHGPSPLRTTTTPSPAPAPAPAASTTTTPPRHRRLTGLEIWAPPPPPPHTEAEQSHARPPLFGPGPVFAPPPGPDGMEDGGGGGDDVLDADRFPESRPPCKPPAGARGGAARGRGALRGARGRGGTGRGASRGGGGGGRSITGKTAVQLGYTFMQTYDDDGNAVALPMDTVVQPARSAAESKRIREVERKGKTAPRKNPLHNPDGFHDLVVFPGPNAGPNARKHALLELPAEQPEGSKRIRRATTRDVPVPVSYKPTVVPGAADAAQAEDDAKWVARFKAVAEKRKRGAHDDENTVPAAKK</sequence>
<evidence type="ECO:0000256" key="1">
    <source>
        <dbReference type="SAM" id="MobiDB-lite"/>
    </source>
</evidence>
<feature type="region of interest" description="Disordered" evidence="1">
    <location>
        <begin position="931"/>
        <end position="959"/>
    </location>
</feature>
<protein>
    <submittedName>
        <fullName evidence="2">Uncharacterized protein</fullName>
    </submittedName>
</protein>
<keyword evidence="3" id="KW-1185">Reference proteome</keyword>
<dbReference type="EMBL" id="JARJCM010000168">
    <property type="protein sequence ID" value="KAJ7024509.1"/>
    <property type="molecule type" value="Genomic_DNA"/>
</dbReference>
<evidence type="ECO:0000313" key="3">
    <source>
        <dbReference type="Proteomes" id="UP001218188"/>
    </source>
</evidence>